<proteinExistence type="predicted"/>
<evidence type="ECO:0000313" key="1">
    <source>
        <dbReference type="EMBL" id="MCL1123199.1"/>
    </source>
</evidence>
<organism evidence="1 2">
    <name type="scientific">Shewanella surugensis</name>
    <dbReference type="NCBI Taxonomy" id="212020"/>
    <lineage>
        <taxon>Bacteria</taxon>
        <taxon>Pseudomonadati</taxon>
        <taxon>Pseudomonadota</taxon>
        <taxon>Gammaproteobacteria</taxon>
        <taxon>Alteromonadales</taxon>
        <taxon>Shewanellaceae</taxon>
        <taxon>Shewanella</taxon>
    </lineage>
</organism>
<dbReference type="InterPro" id="IPR010667">
    <property type="entry name" value="Phage_T4_Gp19"/>
</dbReference>
<dbReference type="NCBIfam" id="TIGR02241">
    <property type="entry name" value="conserved hypothetical phage tail region protein"/>
    <property type="match status" value="1"/>
</dbReference>
<sequence length="150" mass="16626">MATTVADIENDYPIPVYRFRVSITGDESNSIAFSEVSGLDIGVETITYKDGFGKKHMPGQPTDVNITLKRGLVRTKSMFFDWLSSIRLNKVEKQDITVVLVDDTDADLVIWTVKNAFPKKLTAPSFNGGSNEASVESLELMADDISIEFK</sequence>
<evidence type="ECO:0000313" key="2">
    <source>
        <dbReference type="Proteomes" id="UP001203423"/>
    </source>
</evidence>
<keyword evidence="2" id="KW-1185">Reference proteome</keyword>
<reference evidence="1 2" key="1">
    <citation type="submission" date="2022-01" db="EMBL/GenBank/DDBJ databases">
        <title>Whole genome-based taxonomy of the Shewanellaceae.</title>
        <authorList>
            <person name="Martin-Rodriguez A.J."/>
        </authorList>
    </citation>
    <scope>NUCLEOTIDE SEQUENCE [LARGE SCALE GENOMIC DNA]</scope>
    <source>
        <strain evidence="1 2">DSM 17177</strain>
    </source>
</reference>
<dbReference type="PANTHER" id="PTHR38009">
    <property type="entry name" value="CONSERVED HYPOTHETICAL PHAGE TAIL PROTEIN"/>
    <property type="match status" value="1"/>
</dbReference>
<comment type="caution">
    <text evidence="1">The sequence shown here is derived from an EMBL/GenBank/DDBJ whole genome shotgun (WGS) entry which is preliminary data.</text>
</comment>
<dbReference type="PANTHER" id="PTHR38009:SF1">
    <property type="entry name" value="CONSERVED HYPOTHETICAL PHAGE TAIL PROTEIN"/>
    <property type="match status" value="1"/>
</dbReference>
<dbReference type="RefSeq" id="WP_248938487.1">
    <property type="nucleotide sequence ID" value="NZ_JAKIKS010000003.1"/>
</dbReference>
<protein>
    <submittedName>
        <fullName evidence="1">Phage tail protein</fullName>
    </submittedName>
</protein>
<dbReference type="Proteomes" id="UP001203423">
    <property type="component" value="Unassembled WGS sequence"/>
</dbReference>
<dbReference type="EMBL" id="JAKIKS010000003">
    <property type="protein sequence ID" value="MCL1123199.1"/>
    <property type="molecule type" value="Genomic_DNA"/>
</dbReference>
<dbReference type="InterPro" id="IPR011747">
    <property type="entry name" value="CHP02241"/>
</dbReference>
<accession>A0ABT0L685</accession>
<gene>
    <name evidence="1" type="ORF">L2764_01555</name>
</gene>
<dbReference type="Pfam" id="PF06841">
    <property type="entry name" value="Phage_T4_gp19"/>
    <property type="match status" value="1"/>
</dbReference>
<name>A0ABT0L685_9GAMM</name>